<gene>
    <name evidence="1" type="ORF">VHP8226_02600</name>
</gene>
<comment type="caution">
    <text evidence="1">The sequence shown here is derived from an EMBL/GenBank/DDBJ whole genome shotgun (WGS) entry which is preliminary data.</text>
</comment>
<proteinExistence type="predicted"/>
<dbReference type="EMBL" id="CAKLCM010000002">
    <property type="protein sequence ID" value="CAH0527272.1"/>
    <property type="molecule type" value="Genomic_DNA"/>
</dbReference>
<keyword evidence="2" id="KW-1185">Reference proteome</keyword>
<dbReference type="Proteomes" id="UP000838160">
    <property type="component" value="Unassembled WGS sequence"/>
</dbReference>
<name>A0ABN8DKI8_9VIBR</name>
<accession>A0ABN8DKI8</accession>
<evidence type="ECO:0000313" key="1">
    <source>
        <dbReference type="EMBL" id="CAH0527272.1"/>
    </source>
</evidence>
<organism evidence="1 2">
    <name type="scientific">Vibrio hippocampi</name>
    <dbReference type="NCBI Taxonomy" id="654686"/>
    <lineage>
        <taxon>Bacteria</taxon>
        <taxon>Pseudomonadati</taxon>
        <taxon>Pseudomonadota</taxon>
        <taxon>Gammaproteobacteria</taxon>
        <taxon>Vibrionales</taxon>
        <taxon>Vibrionaceae</taxon>
        <taxon>Vibrio</taxon>
    </lineage>
</organism>
<reference evidence="1" key="1">
    <citation type="submission" date="2021-12" db="EMBL/GenBank/DDBJ databases">
        <authorList>
            <person name="Rodrigo-Torres L."/>
            <person name="Arahal R. D."/>
            <person name="Lucena T."/>
        </authorList>
    </citation>
    <scope>NUCLEOTIDE SEQUENCE</scope>
    <source>
        <strain evidence="1">CECT 8226</strain>
    </source>
</reference>
<protein>
    <submittedName>
        <fullName evidence="1">Uncharacterized protein</fullName>
    </submittedName>
</protein>
<sequence>MIMVVKYINKKDMDFNDIDNRSDDRTIEYIDISKDIITADNLLFVRIAILFFFDLRDNALEPVKGI</sequence>
<evidence type="ECO:0000313" key="2">
    <source>
        <dbReference type="Proteomes" id="UP000838160"/>
    </source>
</evidence>